<dbReference type="Proteomes" id="UP001177670">
    <property type="component" value="Unassembled WGS sequence"/>
</dbReference>
<feature type="region of interest" description="Disordered" evidence="1">
    <location>
        <begin position="1"/>
        <end position="82"/>
    </location>
</feature>
<reference evidence="2" key="1">
    <citation type="submission" date="2021-10" db="EMBL/GenBank/DDBJ databases">
        <title>Melipona bicolor Genome sequencing and assembly.</title>
        <authorList>
            <person name="Araujo N.S."/>
            <person name="Arias M.C."/>
        </authorList>
    </citation>
    <scope>NUCLEOTIDE SEQUENCE</scope>
    <source>
        <strain evidence="2">USP_2M_L1-L4_2017</strain>
        <tissue evidence="2">Whole body</tissue>
    </source>
</reference>
<feature type="compositionally biased region" description="Basic and acidic residues" evidence="1">
    <location>
        <begin position="9"/>
        <end position="25"/>
    </location>
</feature>
<gene>
    <name evidence="2" type="ORF">K0M31_000439</name>
</gene>
<accession>A0AA40GDI2</accession>
<feature type="compositionally biased region" description="Basic and acidic residues" evidence="1">
    <location>
        <begin position="32"/>
        <end position="42"/>
    </location>
</feature>
<sequence length="82" mass="9459">MPSLGRGSGKRDAKKGGDRDEESPSAKRMARERKNGVRERILRWSGPWPVDQGGKPRRKTKEEPKKGRRPERRINLVKRESP</sequence>
<evidence type="ECO:0000256" key="1">
    <source>
        <dbReference type="SAM" id="MobiDB-lite"/>
    </source>
</evidence>
<keyword evidence="3" id="KW-1185">Reference proteome</keyword>
<evidence type="ECO:0000313" key="3">
    <source>
        <dbReference type="Proteomes" id="UP001177670"/>
    </source>
</evidence>
<name>A0AA40GDI2_9HYME</name>
<dbReference type="AlphaFoldDB" id="A0AA40GDI2"/>
<evidence type="ECO:0000313" key="2">
    <source>
        <dbReference type="EMBL" id="KAK1135867.1"/>
    </source>
</evidence>
<protein>
    <submittedName>
        <fullName evidence="2">Uncharacterized protein</fullName>
    </submittedName>
</protein>
<proteinExistence type="predicted"/>
<dbReference type="EMBL" id="JAHYIQ010000001">
    <property type="protein sequence ID" value="KAK1135867.1"/>
    <property type="molecule type" value="Genomic_DNA"/>
</dbReference>
<organism evidence="2 3">
    <name type="scientific">Melipona bicolor</name>
    <dbReference type="NCBI Taxonomy" id="60889"/>
    <lineage>
        <taxon>Eukaryota</taxon>
        <taxon>Metazoa</taxon>
        <taxon>Ecdysozoa</taxon>
        <taxon>Arthropoda</taxon>
        <taxon>Hexapoda</taxon>
        <taxon>Insecta</taxon>
        <taxon>Pterygota</taxon>
        <taxon>Neoptera</taxon>
        <taxon>Endopterygota</taxon>
        <taxon>Hymenoptera</taxon>
        <taxon>Apocrita</taxon>
        <taxon>Aculeata</taxon>
        <taxon>Apoidea</taxon>
        <taxon>Anthophila</taxon>
        <taxon>Apidae</taxon>
        <taxon>Melipona</taxon>
    </lineage>
</organism>
<feature type="compositionally biased region" description="Basic and acidic residues" evidence="1">
    <location>
        <begin position="72"/>
        <end position="82"/>
    </location>
</feature>
<comment type="caution">
    <text evidence="2">The sequence shown here is derived from an EMBL/GenBank/DDBJ whole genome shotgun (WGS) entry which is preliminary data.</text>
</comment>